<dbReference type="SMART" id="SM00530">
    <property type="entry name" value="HTH_XRE"/>
    <property type="match status" value="1"/>
</dbReference>
<name>A0A549T1H6_METSR</name>
<evidence type="ECO:0000313" key="3">
    <source>
        <dbReference type="EMBL" id="TRL35733.1"/>
    </source>
</evidence>
<keyword evidence="1" id="KW-0238">DNA-binding</keyword>
<dbReference type="InterPro" id="IPR013430">
    <property type="entry name" value="Toxin_antidote_HigA"/>
</dbReference>
<feature type="domain" description="HTH cro/C1-type" evidence="2">
    <location>
        <begin position="18"/>
        <end position="67"/>
    </location>
</feature>
<protein>
    <submittedName>
        <fullName evidence="3">HigA family addiction module antidote protein</fullName>
    </submittedName>
</protein>
<dbReference type="PROSITE" id="PS50943">
    <property type="entry name" value="HTH_CROC1"/>
    <property type="match status" value="1"/>
</dbReference>
<evidence type="ECO:0000256" key="1">
    <source>
        <dbReference type="ARBA" id="ARBA00023125"/>
    </source>
</evidence>
<dbReference type="CDD" id="cd00093">
    <property type="entry name" value="HTH_XRE"/>
    <property type="match status" value="1"/>
</dbReference>
<dbReference type="NCBIfam" id="TIGR02607">
    <property type="entry name" value="antidote_HigA"/>
    <property type="match status" value="1"/>
</dbReference>
<proteinExistence type="predicted"/>
<sequence length="96" mass="10213">MAMKNPPHPGQTIGDSIEEMGVSVSEAAKALGVTRQQLHNIIAGRSAITPEMAFRLEAALGSTADAWLRLQANHDLSLVRARAGSIKVERLVPKSA</sequence>
<dbReference type="PANTHER" id="PTHR36924:SF1">
    <property type="entry name" value="ANTITOXIN HIGA-1"/>
    <property type="match status" value="1"/>
</dbReference>
<comment type="caution">
    <text evidence="3">The sequence shown here is derived from an EMBL/GenBank/DDBJ whole genome shotgun (WGS) entry which is preliminary data.</text>
</comment>
<evidence type="ECO:0000259" key="2">
    <source>
        <dbReference type="PROSITE" id="PS50943"/>
    </source>
</evidence>
<dbReference type="InterPro" id="IPR010982">
    <property type="entry name" value="Lambda_DNA-bd_dom_sf"/>
</dbReference>
<organism evidence="3 4">
    <name type="scientific">Methylosinus sporium</name>
    <dbReference type="NCBI Taxonomy" id="428"/>
    <lineage>
        <taxon>Bacteria</taxon>
        <taxon>Pseudomonadati</taxon>
        <taxon>Pseudomonadota</taxon>
        <taxon>Alphaproteobacteria</taxon>
        <taxon>Hyphomicrobiales</taxon>
        <taxon>Methylocystaceae</taxon>
        <taxon>Methylosinus</taxon>
    </lineage>
</organism>
<reference evidence="3 4" key="1">
    <citation type="submission" date="2019-07" db="EMBL/GenBank/DDBJ databases">
        <title>Ln-dependent methylotrophs.</title>
        <authorList>
            <person name="Tani A."/>
        </authorList>
    </citation>
    <scope>NUCLEOTIDE SEQUENCE [LARGE SCALE GENOMIC DNA]</scope>
    <source>
        <strain evidence="3 4">SM89A</strain>
    </source>
</reference>
<dbReference type="GO" id="GO:0003677">
    <property type="term" value="F:DNA binding"/>
    <property type="evidence" value="ECO:0007669"/>
    <property type="project" value="UniProtKB-KW"/>
</dbReference>
<dbReference type="Gene3D" id="1.10.260.40">
    <property type="entry name" value="lambda repressor-like DNA-binding domains"/>
    <property type="match status" value="1"/>
</dbReference>
<dbReference type="AlphaFoldDB" id="A0A549T1H6"/>
<dbReference type="SUPFAM" id="SSF47413">
    <property type="entry name" value="lambda repressor-like DNA-binding domains"/>
    <property type="match status" value="1"/>
</dbReference>
<accession>A0A549T1H6</accession>
<evidence type="ECO:0000313" key="4">
    <source>
        <dbReference type="Proteomes" id="UP000316781"/>
    </source>
</evidence>
<dbReference type="Proteomes" id="UP000316781">
    <property type="component" value="Unassembled WGS sequence"/>
</dbReference>
<dbReference type="PANTHER" id="PTHR36924">
    <property type="entry name" value="ANTITOXIN HIGA-1"/>
    <property type="match status" value="1"/>
</dbReference>
<dbReference type="Pfam" id="PF01381">
    <property type="entry name" value="HTH_3"/>
    <property type="match status" value="1"/>
</dbReference>
<gene>
    <name evidence="3" type="ORF">FM996_06705</name>
</gene>
<dbReference type="RefSeq" id="WP_024880011.1">
    <property type="nucleotide sequence ID" value="NZ_VJMF01000027.1"/>
</dbReference>
<dbReference type="EMBL" id="VJMF01000027">
    <property type="protein sequence ID" value="TRL35733.1"/>
    <property type="molecule type" value="Genomic_DNA"/>
</dbReference>
<dbReference type="InterPro" id="IPR001387">
    <property type="entry name" value="Cro/C1-type_HTH"/>
</dbReference>